<dbReference type="PROSITE" id="PS52004">
    <property type="entry name" value="KS3_2"/>
    <property type="match status" value="1"/>
</dbReference>
<keyword evidence="8" id="KW-1185">Reference proteome</keyword>
<dbReference type="Proteomes" id="UP000267536">
    <property type="component" value="Unassembled WGS sequence"/>
</dbReference>
<dbReference type="PROSITE" id="PS50075">
    <property type="entry name" value="CARRIER"/>
    <property type="match status" value="2"/>
</dbReference>
<dbReference type="InterPro" id="IPR014030">
    <property type="entry name" value="Ketoacyl_synth_N"/>
</dbReference>
<keyword evidence="3" id="KW-0808">Transferase</keyword>
<evidence type="ECO:0000256" key="3">
    <source>
        <dbReference type="ARBA" id="ARBA00022679"/>
    </source>
</evidence>
<dbReference type="InterPro" id="IPR057326">
    <property type="entry name" value="KR_dom"/>
</dbReference>
<dbReference type="Pfam" id="PF08659">
    <property type="entry name" value="KR"/>
    <property type="match status" value="1"/>
</dbReference>
<evidence type="ECO:0000313" key="7">
    <source>
        <dbReference type="EMBL" id="RPA66286.1"/>
    </source>
</evidence>
<dbReference type="SMART" id="SM00822">
    <property type="entry name" value="PKS_KR"/>
    <property type="match status" value="1"/>
</dbReference>
<gene>
    <name evidence="7" type="ORF">EF294_01575</name>
</gene>
<dbReference type="SUPFAM" id="SSF52151">
    <property type="entry name" value="FabD/lysophospholipase-like"/>
    <property type="match status" value="1"/>
</dbReference>
<dbReference type="InterPro" id="IPR009081">
    <property type="entry name" value="PP-bd_ACP"/>
</dbReference>
<dbReference type="SUPFAM" id="SSF47336">
    <property type="entry name" value="ACP-like"/>
    <property type="match status" value="2"/>
</dbReference>
<dbReference type="InterPro" id="IPR001227">
    <property type="entry name" value="Ac_transferase_dom_sf"/>
</dbReference>
<reference evidence="7 8" key="1">
    <citation type="submission" date="2018-11" db="EMBL/GenBank/DDBJ databases">
        <title>Draft genome sequence of Gordonia sp. RS15-1S isolated from rice stems.</title>
        <authorList>
            <person name="Muangham S."/>
        </authorList>
    </citation>
    <scope>NUCLEOTIDE SEQUENCE [LARGE SCALE GENOMIC DNA]</scope>
    <source>
        <strain evidence="7 8">RS15-1S</strain>
    </source>
</reference>
<evidence type="ECO:0000256" key="1">
    <source>
        <dbReference type="ARBA" id="ARBA00022450"/>
    </source>
</evidence>
<feature type="domain" description="Carrier" evidence="5">
    <location>
        <begin position="4"/>
        <end position="82"/>
    </location>
</feature>
<dbReference type="InterPro" id="IPR032821">
    <property type="entry name" value="PKS_assoc"/>
</dbReference>
<dbReference type="Pfam" id="PF16197">
    <property type="entry name" value="KAsynt_C_assoc"/>
    <property type="match status" value="1"/>
</dbReference>
<evidence type="ECO:0000259" key="6">
    <source>
        <dbReference type="PROSITE" id="PS52004"/>
    </source>
</evidence>
<dbReference type="Pfam" id="PF00698">
    <property type="entry name" value="Acyl_transf_1"/>
    <property type="match status" value="1"/>
</dbReference>
<keyword evidence="1" id="KW-0596">Phosphopantetheine</keyword>
<dbReference type="RefSeq" id="WP_123925246.1">
    <property type="nucleotide sequence ID" value="NZ_JBPSDP010000002.1"/>
</dbReference>
<dbReference type="GO" id="GO:0004312">
    <property type="term" value="F:fatty acid synthase activity"/>
    <property type="evidence" value="ECO:0007669"/>
    <property type="project" value="TreeGrafter"/>
</dbReference>
<feature type="domain" description="Carrier" evidence="5">
    <location>
        <begin position="1505"/>
        <end position="1580"/>
    </location>
</feature>
<keyword evidence="4" id="KW-0511">Multifunctional enzyme</keyword>
<dbReference type="SMART" id="SM00827">
    <property type="entry name" value="PKS_AT"/>
    <property type="match status" value="1"/>
</dbReference>
<dbReference type="InterPro" id="IPR016035">
    <property type="entry name" value="Acyl_Trfase/lysoPLipase"/>
</dbReference>
<dbReference type="Pfam" id="PF00109">
    <property type="entry name" value="ketoacyl-synt"/>
    <property type="match status" value="1"/>
</dbReference>
<dbReference type="Gene3D" id="3.40.50.720">
    <property type="entry name" value="NAD(P)-binding Rossmann-like Domain"/>
    <property type="match status" value="1"/>
</dbReference>
<comment type="caution">
    <text evidence="7">The sequence shown here is derived from an EMBL/GenBank/DDBJ whole genome shotgun (WGS) entry which is preliminary data.</text>
</comment>
<evidence type="ECO:0000313" key="8">
    <source>
        <dbReference type="Proteomes" id="UP000267536"/>
    </source>
</evidence>
<dbReference type="InterPro" id="IPR050091">
    <property type="entry name" value="PKS_NRPS_Biosynth_Enz"/>
</dbReference>
<dbReference type="InterPro" id="IPR036736">
    <property type="entry name" value="ACP-like_sf"/>
</dbReference>
<dbReference type="CDD" id="cd00833">
    <property type="entry name" value="PKS"/>
    <property type="match status" value="1"/>
</dbReference>
<dbReference type="SMART" id="SM00823">
    <property type="entry name" value="PKS_PP"/>
    <property type="match status" value="2"/>
</dbReference>
<dbReference type="InterPro" id="IPR020841">
    <property type="entry name" value="PKS_Beta-ketoAc_synthase_dom"/>
</dbReference>
<dbReference type="Gene3D" id="3.40.366.10">
    <property type="entry name" value="Malonyl-Coenzyme A Acyl Carrier Protein, domain 2"/>
    <property type="match status" value="1"/>
</dbReference>
<evidence type="ECO:0000256" key="2">
    <source>
        <dbReference type="ARBA" id="ARBA00022553"/>
    </source>
</evidence>
<dbReference type="GO" id="GO:0006633">
    <property type="term" value="P:fatty acid biosynthetic process"/>
    <property type="evidence" value="ECO:0007669"/>
    <property type="project" value="InterPro"/>
</dbReference>
<keyword evidence="2" id="KW-0597">Phosphoprotein</keyword>
<dbReference type="SUPFAM" id="SSF53901">
    <property type="entry name" value="Thiolase-like"/>
    <property type="match status" value="1"/>
</dbReference>
<dbReference type="Pfam" id="PF02801">
    <property type="entry name" value="Ketoacyl-synt_C"/>
    <property type="match status" value="1"/>
</dbReference>
<dbReference type="SUPFAM" id="SSF55048">
    <property type="entry name" value="Probable ACP-binding domain of malonyl-CoA ACP transacylase"/>
    <property type="match status" value="1"/>
</dbReference>
<dbReference type="GO" id="GO:0005737">
    <property type="term" value="C:cytoplasm"/>
    <property type="evidence" value="ECO:0007669"/>
    <property type="project" value="TreeGrafter"/>
</dbReference>
<dbReference type="Gene3D" id="3.40.47.10">
    <property type="match status" value="1"/>
</dbReference>
<dbReference type="Pfam" id="PF00550">
    <property type="entry name" value="PP-binding"/>
    <property type="match status" value="2"/>
</dbReference>
<dbReference type="InterPro" id="IPR014031">
    <property type="entry name" value="Ketoacyl_synth_C"/>
</dbReference>
<dbReference type="SUPFAM" id="SSF51735">
    <property type="entry name" value="NAD(P)-binding Rossmann-fold domains"/>
    <property type="match status" value="2"/>
</dbReference>
<dbReference type="GO" id="GO:0031177">
    <property type="term" value="F:phosphopantetheine binding"/>
    <property type="evidence" value="ECO:0007669"/>
    <property type="project" value="InterPro"/>
</dbReference>
<evidence type="ECO:0000259" key="5">
    <source>
        <dbReference type="PROSITE" id="PS50075"/>
    </source>
</evidence>
<dbReference type="EMBL" id="RKMH01000001">
    <property type="protein sequence ID" value="RPA66286.1"/>
    <property type="molecule type" value="Genomic_DNA"/>
</dbReference>
<evidence type="ECO:0000256" key="4">
    <source>
        <dbReference type="ARBA" id="ARBA00023268"/>
    </source>
</evidence>
<dbReference type="InterPro" id="IPR013968">
    <property type="entry name" value="PKS_KR"/>
</dbReference>
<dbReference type="PANTHER" id="PTHR43775">
    <property type="entry name" value="FATTY ACID SYNTHASE"/>
    <property type="match status" value="1"/>
</dbReference>
<name>A0A3N4GZY5_9ACTN</name>
<dbReference type="CDD" id="cd05274">
    <property type="entry name" value="KR_FAS_SDR_x"/>
    <property type="match status" value="1"/>
</dbReference>
<dbReference type="InterPro" id="IPR016039">
    <property type="entry name" value="Thiolase-like"/>
</dbReference>
<dbReference type="SMART" id="SM00825">
    <property type="entry name" value="PKS_KS"/>
    <property type="match status" value="1"/>
</dbReference>
<dbReference type="InterPro" id="IPR020806">
    <property type="entry name" value="PKS_PP-bd"/>
</dbReference>
<dbReference type="Gene3D" id="1.10.1200.10">
    <property type="entry name" value="ACP-like"/>
    <property type="match status" value="2"/>
</dbReference>
<dbReference type="Gene3D" id="3.30.70.250">
    <property type="entry name" value="Malonyl-CoA ACP transacylase, ACP-binding"/>
    <property type="match status" value="1"/>
</dbReference>
<dbReference type="InterPro" id="IPR018201">
    <property type="entry name" value="Ketoacyl_synth_AS"/>
</dbReference>
<dbReference type="InterPro" id="IPR036291">
    <property type="entry name" value="NAD(P)-bd_dom_sf"/>
</dbReference>
<proteinExistence type="predicted"/>
<dbReference type="GO" id="GO:0071770">
    <property type="term" value="P:DIM/DIP cell wall layer assembly"/>
    <property type="evidence" value="ECO:0007669"/>
    <property type="project" value="TreeGrafter"/>
</dbReference>
<accession>A0A3N4GZY5</accession>
<dbReference type="FunFam" id="3.40.47.10:FF:000019">
    <property type="entry name" value="Polyketide synthase type I"/>
    <property type="match status" value="1"/>
</dbReference>
<dbReference type="InterPro" id="IPR016036">
    <property type="entry name" value="Malonyl_transacylase_ACP-bd"/>
</dbReference>
<dbReference type="GO" id="GO:0004315">
    <property type="term" value="F:3-oxoacyl-[acyl-carrier-protein] synthase activity"/>
    <property type="evidence" value="ECO:0007669"/>
    <property type="project" value="InterPro"/>
</dbReference>
<dbReference type="PROSITE" id="PS00606">
    <property type="entry name" value="KS3_1"/>
    <property type="match status" value="1"/>
</dbReference>
<dbReference type="SMART" id="SM01294">
    <property type="entry name" value="PKS_PP_betabranch"/>
    <property type="match status" value="1"/>
</dbReference>
<sequence length="1612" mass="169680">MSVDDLESVLRDWLTTRLAALVDRPASDIDPTVALADLGLGSRDSVMISGELTEFLGRQVSPVEFWEHPTIDALVAHLCLGDHLEPQAVSARRSPADDGPIAVIGIGCRFPGGIGGPDEYWKFLCTDGDAVTTVPQGRWNRFDDGRPEVADALASTTRHGAFLDDIEGFDADFFEITAREAVKMDPQQRLMLEVVWEALEHAGIRPESLRRSPTGVFVGACAGEYGYLASTDLPTIDAWSNLGAALSIIANRLSYVLDLRGPSLTIDTACSSSLVAIHLATQSLRSGEADVAIAGGVNLLLTPAVFAGFDQSGALSPTGACHAFDAAADGFVRGEGAGAVILKRLDDALTAGDRVLAVIRGTAVNQDGHSNGLFAPNPAAQMEVLRTAYTRAGISAREIDYVETHGTGTLLGDPIEARALGTVLGRGRPADAPLLLGAVKTNLGHLEAAAGIAGFIKTVLACARGTIPATLHQREPNPHIPFEQLRLQVVDRKRAWPATGRPRRAGVSSFGFGGTNAHIVVEQAPVVHRDSAPADSFTPAVSTLILSGRSAERVADLAGTIAEWMTTDGAGIPVPDIAHTLNHHRAVLPVTATVTARDRAGTIAGLHALAGDGTADTDGALGVTLPREDAARPTGTVFVYSGQGSQWPGMAAVLLTDEPAFADAVDEMEGDFLDHVGFSLRNAVAERRDLHGDAEVQPVLMGVQVALTRLWAHHGVHPDAVIGQSMGEVSAAVVAGMLTVAEGLAVIGVRSRLMSAAPGGRVAVLRLSGDEVDARLAAHPGVEIAGRLAPRQTVVAGPPDAVDAVLAEVLADGLFARRVAMTVASHTSLMDPLLGPLRSALADLAPRPARIPFLSTVHPTSGDSPAPVADADYWADNLRMPVQLAQAVARGAADHATFLEISPHPILGQALVECLEESGVEHAAVLATLHRDRDDTVSFHRTYHAVAQSVRGTPHPAEPHPVLPRMPWRHTPFWLPTPTRTDVSAGPADGSRSFPVEGRVPGPWWHHLAWPAMPAAGTLTSTTEDRQHWVIVGDGLDSGGLAVLRAALPAGSQITELAIDGIAPDTDAPDTDVSDMLTRGISGADRVVFAPATEADPFAARPAYRLFSVARRVVVAAVAAGTRPRVHLITRNGAPLADGDQAVPAHAALWGLGRTLALEHPEIWGGVLDVDASVPGGVVARYLLDEIGAGDNEDQVVYRAGTRHVPRLRAGARSSDDIGGEPITGQTHLVVGATGHIGPHLIRHLADRGAHTVIAVSRTPGTRLDPLVAELGDSGCRVVVVAADATDEATMTALFARFGADLPALDGVHLAAFGGGPVTLTDMTDDDVAAMFGPKLDALAVLHRMTLTSPVSRFVVFSSISGLLGSRWLAHYAATTTFLDAFVYARRTAGLPATTVNWGLWKSLADQQDSAERQVTAESGLIPMDDRIAIDALMSVAGPRTPARAIVVDADWELLGSAYRTRAALHIIDEVMPAVGDGTDRGDITKGDTDFRRELRDADPSLRLALLADRVADLVAKVMGLTSPAELDRSAGFFQFGMDSLMSVTLQRALSESLGELLPTSVVFDHPTVDALTDHLAATLPETADLDTNDNDDGFDELSEDELLQALSERLG</sequence>
<dbReference type="OrthoDB" id="4369260at2"/>
<dbReference type="GO" id="GO:0005886">
    <property type="term" value="C:plasma membrane"/>
    <property type="evidence" value="ECO:0007669"/>
    <property type="project" value="TreeGrafter"/>
</dbReference>
<dbReference type="PANTHER" id="PTHR43775:SF37">
    <property type="entry name" value="SI:DKEY-61P9.11"/>
    <property type="match status" value="1"/>
</dbReference>
<dbReference type="InterPro" id="IPR014043">
    <property type="entry name" value="Acyl_transferase_dom"/>
</dbReference>
<protein>
    <submittedName>
        <fullName evidence="7">SDR family NAD(P)-dependent oxidoreductase</fullName>
    </submittedName>
</protein>
<organism evidence="7 8">
    <name type="scientific">Gordonia oryzae</name>
    <dbReference type="NCBI Taxonomy" id="2487349"/>
    <lineage>
        <taxon>Bacteria</taxon>
        <taxon>Bacillati</taxon>
        <taxon>Actinomycetota</taxon>
        <taxon>Actinomycetes</taxon>
        <taxon>Mycobacteriales</taxon>
        <taxon>Gordoniaceae</taxon>
        <taxon>Gordonia</taxon>
    </lineage>
</organism>
<feature type="domain" description="Ketosynthase family 3 (KS3)" evidence="6">
    <location>
        <begin position="98"/>
        <end position="523"/>
    </location>
</feature>